<evidence type="ECO:0000313" key="2">
    <source>
        <dbReference type="Proteomes" id="UP000011625"/>
    </source>
</evidence>
<dbReference type="EMBL" id="AOME01000070">
    <property type="protein sequence ID" value="EMA50872.1"/>
    <property type="molecule type" value="Genomic_DNA"/>
</dbReference>
<dbReference type="RefSeq" id="WP_005044510.1">
    <property type="nucleotide sequence ID" value="NZ_AOME01000070.1"/>
</dbReference>
<keyword evidence="2" id="KW-1185">Reference proteome</keyword>
<keyword evidence="1" id="KW-0540">Nuclease</keyword>
<name>M0MYR4_9EURY</name>
<organism evidence="1 2">
    <name type="scientific">Halococcus salifodinae DSM 8989</name>
    <dbReference type="NCBI Taxonomy" id="1227456"/>
    <lineage>
        <taxon>Archaea</taxon>
        <taxon>Methanobacteriati</taxon>
        <taxon>Methanobacteriota</taxon>
        <taxon>Stenosarchaea group</taxon>
        <taxon>Halobacteria</taxon>
        <taxon>Halobacteriales</taxon>
        <taxon>Halococcaceae</taxon>
        <taxon>Halococcus</taxon>
    </lineage>
</organism>
<dbReference type="GO" id="GO:0004527">
    <property type="term" value="F:exonuclease activity"/>
    <property type="evidence" value="ECO:0007669"/>
    <property type="project" value="UniProtKB-KW"/>
</dbReference>
<reference evidence="1 2" key="1">
    <citation type="journal article" date="2014" name="PLoS Genet.">
        <title>Phylogenetically driven sequencing of extremely halophilic archaea reveals strategies for static and dynamic osmo-response.</title>
        <authorList>
            <person name="Becker E.A."/>
            <person name="Seitzer P.M."/>
            <person name="Tritt A."/>
            <person name="Larsen D."/>
            <person name="Krusor M."/>
            <person name="Yao A.I."/>
            <person name="Wu D."/>
            <person name="Madern D."/>
            <person name="Eisen J.A."/>
            <person name="Darling A.E."/>
            <person name="Facciotti M.T."/>
        </authorList>
    </citation>
    <scope>NUCLEOTIDE SEQUENCE [LARGE SCALE GENOMIC DNA]</scope>
    <source>
        <strain evidence="1 2">DSM 8989</strain>
    </source>
</reference>
<dbReference type="AlphaFoldDB" id="M0MYR4"/>
<comment type="caution">
    <text evidence="1">The sequence shown here is derived from an EMBL/GenBank/DDBJ whole genome shotgun (WGS) entry which is preliminary data.</text>
</comment>
<accession>M0MYR4</accession>
<sequence>MAVAGRSEDGSTADSAAAALREAGFVRFHVAPDGDALATAGLLARALAERDTPFQASVVRSGRPGTTDTAGTDDTTTVCIGGTEPADVTLDPPGSASEAAFEAARELGSDPDPILALAGAFTPPDAALEGSAAFEAARDHDLIEQRPGVAIPVTDLVDGLAHTTLAHAGFSGDPDAVRETLDGRETADTDEERREVASIVALTAAGAEDATSRAAETVEHVLRPYAITERSNDGSATAPEFATVGGYADVLRACAHERPGTGLALAIGHDVRNAALSAWRAHAERAHAAVRTATTARHRNLVVARVDTDAPLATTARLFCDFRSPEPVVVAVGETEAAAAATDDRNLGTRMREAAAAADGNGAGSERRGRATFTDDEAFVAAFREAMA</sequence>
<evidence type="ECO:0000313" key="1">
    <source>
        <dbReference type="EMBL" id="EMA50872.1"/>
    </source>
</evidence>
<gene>
    <name evidence="1" type="ORF">C450_14407</name>
</gene>
<proteinExistence type="predicted"/>
<dbReference type="OrthoDB" id="157374at2157"/>
<protein>
    <submittedName>
        <fullName evidence="1">RecJ-like exonuclease</fullName>
    </submittedName>
</protein>
<keyword evidence="1" id="KW-0378">Hydrolase</keyword>
<dbReference type="STRING" id="1227456.C450_14407"/>
<dbReference type="PATRIC" id="fig|1227456.3.peg.2921"/>
<dbReference type="Proteomes" id="UP000011625">
    <property type="component" value="Unassembled WGS sequence"/>
</dbReference>
<keyword evidence="1" id="KW-0269">Exonuclease</keyword>